<organism evidence="5 6">
    <name type="scientific">Chlorobium phaeovibrioides</name>
    <dbReference type="NCBI Taxonomy" id="1094"/>
    <lineage>
        <taxon>Bacteria</taxon>
        <taxon>Pseudomonadati</taxon>
        <taxon>Chlorobiota</taxon>
        <taxon>Chlorobiia</taxon>
        <taxon>Chlorobiales</taxon>
        <taxon>Chlorobiaceae</taxon>
        <taxon>Chlorobium/Pelodictyon group</taxon>
        <taxon>Chlorobium</taxon>
    </lineage>
</organism>
<feature type="binding site" evidence="4">
    <location>
        <position position="203"/>
    </location>
    <ligand>
        <name>a divalent metal cation</name>
        <dbReference type="ChEBI" id="CHEBI:60240"/>
        <label>1</label>
    </ligand>
</feature>
<reference evidence="5 6" key="1">
    <citation type="submission" date="2018-12" db="EMBL/GenBank/DDBJ databases">
        <authorList>
            <person name="Lunina O.N."/>
            <person name="Grouzdev D.S."/>
            <person name="Gorlenko V.M."/>
            <person name="Savvichev A.S."/>
        </authorList>
    </citation>
    <scope>NUCLEOTIDE SEQUENCE [LARGE SCALE GENOMIC DNA]</scope>
    <source>
        <strain evidence="5 6">BrKhr-17</strain>
    </source>
</reference>
<feature type="binding site" evidence="4">
    <location>
        <position position="93"/>
    </location>
    <ligand>
        <name>a divalent metal cation</name>
        <dbReference type="ChEBI" id="CHEBI:60240"/>
        <label>1</label>
    </ligand>
</feature>
<evidence type="ECO:0000256" key="3">
    <source>
        <dbReference type="ARBA" id="ARBA00022801"/>
    </source>
</evidence>
<protein>
    <submittedName>
        <fullName evidence="5">TatD family deoxyribonuclease</fullName>
    </submittedName>
</protein>
<dbReference type="GO" id="GO:0046872">
    <property type="term" value="F:metal ion binding"/>
    <property type="evidence" value="ECO:0007669"/>
    <property type="project" value="UniProtKB-KW"/>
</dbReference>
<dbReference type="EMBL" id="RXYK01000005">
    <property type="protein sequence ID" value="RTY38429.1"/>
    <property type="molecule type" value="Genomic_DNA"/>
</dbReference>
<comment type="caution">
    <text evidence="5">The sequence shown here is derived from an EMBL/GenBank/DDBJ whole genome shotgun (WGS) entry which is preliminary data.</text>
</comment>
<dbReference type="FunFam" id="3.20.20.140:FF:000005">
    <property type="entry name" value="TatD family hydrolase"/>
    <property type="match status" value="1"/>
</dbReference>
<dbReference type="Proteomes" id="UP000279908">
    <property type="component" value="Unassembled WGS sequence"/>
</dbReference>
<accession>A0A3S0NZM3</accession>
<comment type="similarity">
    <text evidence="1">Belongs to the metallo-dependent hydrolases superfamily. TatD-type hydrolase family.</text>
</comment>
<sequence length="257" mass="28602">MFADAHCHLSFPAFDEDRPAVIERMKEAGVTLLIDPGVNAETSRTSIDLARKHSFIHANVGLHPHDADSGIEAATFDELQQLARYPEVVAIGEIGLDYHYPETSPENQQEAFRTMLRMARSLNLPVVIHSRDAWQDTLRILDEENHSALRGVMHCFSGDLNTAQECIKRGFRLSIPGTLTYKRSTLPEVVRAVPLESLLTETDSPYLAPVPFRGKRNEPAHAAIVARTIAEIREIPVEKAAEAIMKNTASAFNLDLQ</sequence>
<dbReference type="GO" id="GO:0004536">
    <property type="term" value="F:DNA nuclease activity"/>
    <property type="evidence" value="ECO:0007669"/>
    <property type="project" value="InterPro"/>
</dbReference>
<dbReference type="RefSeq" id="WP_126384157.1">
    <property type="nucleotide sequence ID" value="NZ_CP041698.1"/>
</dbReference>
<feature type="binding site" evidence="4">
    <location>
        <position position="8"/>
    </location>
    <ligand>
        <name>a divalent metal cation</name>
        <dbReference type="ChEBI" id="CHEBI:60240"/>
        <label>1</label>
    </ligand>
</feature>
<dbReference type="PANTHER" id="PTHR46124:SF2">
    <property type="entry name" value="D-AMINOACYL-TRNA DEACYLASE"/>
    <property type="match status" value="1"/>
</dbReference>
<gene>
    <name evidence="5" type="ORF">EKD02_04925</name>
</gene>
<dbReference type="Gene3D" id="3.20.20.140">
    <property type="entry name" value="Metal-dependent hydrolases"/>
    <property type="match status" value="1"/>
</dbReference>
<dbReference type="SUPFAM" id="SSF51556">
    <property type="entry name" value="Metallo-dependent hydrolases"/>
    <property type="match status" value="1"/>
</dbReference>
<name>A0A3S0NZM3_CHLPH</name>
<keyword evidence="2 4" id="KW-0479">Metal-binding</keyword>
<dbReference type="InterPro" id="IPR018228">
    <property type="entry name" value="DNase_TatD-rel_CS"/>
</dbReference>
<feature type="binding site" evidence="4">
    <location>
        <position position="154"/>
    </location>
    <ligand>
        <name>a divalent metal cation</name>
        <dbReference type="ChEBI" id="CHEBI:60240"/>
        <label>2</label>
    </ligand>
</feature>
<evidence type="ECO:0000313" key="6">
    <source>
        <dbReference type="Proteomes" id="UP000279908"/>
    </source>
</evidence>
<dbReference type="AlphaFoldDB" id="A0A3S0NZM3"/>
<dbReference type="PIRSF" id="PIRSF005902">
    <property type="entry name" value="DNase_TatD"/>
    <property type="match status" value="1"/>
</dbReference>
<dbReference type="NCBIfam" id="TIGR00010">
    <property type="entry name" value="YchF/TatD family DNA exonuclease"/>
    <property type="match status" value="1"/>
</dbReference>
<feature type="binding site" evidence="4">
    <location>
        <position position="6"/>
    </location>
    <ligand>
        <name>a divalent metal cation</name>
        <dbReference type="ChEBI" id="CHEBI:60240"/>
        <label>1</label>
    </ligand>
</feature>
<evidence type="ECO:0000256" key="4">
    <source>
        <dbReference type="PIRSR" id="PIRSR005902-1"/>
    </source>
</evidence>
<dbReference type="GO" id="GO:0016788">
    <property type="term" value="F:hydrolase activity, acting on ester bonds"/>
    <property type="evidence" value="ECO:0007669"/>
    <property type="project" value="InterPro"/>
</dbReference>
<dbReference type="InterPro" id="IPR001130">
    <property type="entry name" value="TatD-like"/>
</dbReference>
<evidence type="ECO:0000256" key="2">
    <source>
        <dbReference type="ARBA" id="ARBA00022723"/>
    </source>
</evidence>
<keyword evidence="3" id="KW-0378">Hydrolase</keyword>
<dbReference type="PANTHER" id="PTHR46124">
    <property type="entry name" value="D-AMINOACYL-TRNA DEACYLASE"/>
    <property type="match status" value="1"/>
</dbReference>
<dbReference type="CDD" id="cd01310">
    <property type="entry name" value="TatD_DNAse"/>
    <property type="match status" value="1"/>
</dbReference>
<dbReference type="GO" id="GO:0005829">
    <property type="term" value="C:cytosol"/>
    <property type="evidence" value="ECO:0007669"/>
    <property type="project" value="TreeGrafter"/>
</dbReference>
<evidence type="ECO:0000256" key="1">
    <source>
        <dbReference type="ARBA" id="ARBA00009275"/>
    </source>
</evidence>
<dbReference type="PROSITE" id="PS01091">
    <property type="entry name" value="TATD_3"/>
    <property type="match status" value="1"/>
</dbReference>
<dbReference type="Pfam" id="PF01026">
    <property type="entry name" value="TatD_DNase"/>
    <property type="match status" value="1"/>
</dbReference>
<dbReference type="InterPro" id="IPR015991">
    <property type="entry name" value="TatD/YcfH-like"/>
</dbReference>
<evidence type="ECO:0000313" key="5">
    <source>
        <dbReference type="EMBL" id="RTY38429.1"/>
    </source>
</evidence>
<proteinExistence type="inferred from homology"/>
<dbReference type="InterPro" id="IPR032466">
    <property type="entry name" value="Metal_Hydrolase"/>
</dbReference>
<feature type="binding site" evidence="4">
    <location>
        <position position="129"/>
    </location>
    <ligand>
        <name>a divalent metal cation</name>
        <dbReference type="ChEBI" id="CHEBI:60240"/>
        <label>2</label>
    </ligand>
</feature>